<dbReference type="InterPro" id="IPR044974">
    <property type="entry name" value="Disease_R_plants"/>
</dbReference>
<protein>
    <recommendedName>
        <fullName evidence="2">Disease resistance protein Roq1-like winged-helix domain-containing protein</fullName>
    </recommendedName>
</protein>
<dbReference type="AlphaFoldDB" id="A0A9D4A3W7"/>
<feature type="domain" description="Disease resistance protein Roq1-like winged-helix" evidence="2">
    <location>
        <begin position="3"/>
        <end position="45"/>
    </location>
</feature>
<dbReference type="GO" id="GO:0006952">
    <property type="term" value="P:defense response"/>
    <property type="evidence" value="ECO:0007669"/>
    <property type="project" value="InterPro"/>
</dbReference>
<evidence type="ECO:0000313" key="4">
    <source>
        <dbReference type="Proteomes" id="UP000828251"/>
    </source>
</evidence>
<dbReference type="Pfam" id="PF23282">
    <property type="entry name" value="WHD_ROQ1"/>
    <property type="match status" value="1"/>
</dbReference>
<proteinExistence type="predicted"/>
<dbReference type="PANTHER" id="PTHR11017:SF570">
    <property type="entry name" value="DISEASE RESISTANCE PROTEIN (TIR-NBS CLASS)-RELATED"/>
    <property type="match status" value="1"/>
</dbReference>
<reference evidence="3 4" key="1">
    <citation type="journal article" date="2021" name="Plant Biotechnol. J.">
        <title>Multi-omics assisted identification of the key and species-specific regulatory components of drought-tolerant mechanisms in Gossypium stocksii.</title>
        <authorList>
            <person name="Yu D."/>
            <person name="Ke L."/>
            <person name="Zhang D."/>
            <person name="Wu Y."/>
            <person name="Sun Y."/>
            <person name="Mei J."/>
            <person name="Sun J."/>
            <person name="Sun Y."/>
        </authorList>
    </citation>
    <scope>NUCLEOTIDE SEQUENCE [LARGE SCALE GENOMIC DNA]</scope>
    <source>
        <strain evidence="4">cv. E1</strain>
        <tissue evidence="3">Leaf</tissue>
    </source>
</reference>
<keyword evidence="1" id="KW-0677">Repeat</keyword>
<dbReference type="PANTHER" id="PTHR11017">
    <property type="entry name" value="LEUCINE-RICH REPEAT-CONTAINING PROTEIN"/>
    <property type="match status" value="1"/>
</dbReference>
<accession>A0A9D4A3W7</accession>
<comment type="caution">
    <text evidence="3">The sequence shown here is derived from an EMBL/GenBank/DDBJ whole genome shotgun (WGS) entry which is preliminary data.</text>
</comment>
<sequence>MDACYVSAHSGIENLIDRSLIYVSQNQIAVHDLLQQMGWNVVCKESPLEPKRRSRLWIPNDIYDVLIENTKMMPLINPNVHMKTRPKINLEVNMMTRMKPQW</sequence>
<feature type="non-terminal residue" evidence="3">
    <location>
        <position position="102"/>
    </location>
</feature>
<evidence type="ECO:0000313" key="3">
    <source>
        <dbReference type="EMBL" id="KAH1083887.1"/>
    </source>
</evidence>
<dbReference type="InterPro" id="IPR058192">
    <property type="entry name" value="WHD_ROQ1-like"/>
</dbReference>
<organism evidence="3 4">
    <name type="scientific">Gossypium stocksii</name>
    <dbReference type="NCBI Taxonomy" id="47602"/>
    <lineage>
        <taxon>Eukaryota</taxon>
        <taxon>Viridiplantae</taxon>
        <taxon>Streptophyta</taxon>
        <taxon>Embryophyta</taxon>
        <taxon>Tracheophyta</taxon>
        <taxon>Spermatophyta</taxon>
        <taxon>Magnoliopsida</taxon>
        <taxon>eudicotyledons</taxon>
        <taxon>Gunneridae</taxon>
        <taxon>Pentapetalae</taxon>
        <taxon>rosids</taxon>
        <taxon>malvids</taxon>
        <taxon>Malvales</taxon>
        <taxon>Malvaceae</taxon>
        <taxon>Malvoideae</taxon>
        <taxon>Gossypium</taxon>
    </lineage>
</organism>
<keyword evidence="4" id="KW-1185">Reference proteome</keyword>
<evidence type="ECO:0000259" key="2">
    <source>
        <dbReference type="Pfam" id="PF23282"/>
    </source>
</evidence>
<dbReference type="EMBL" id="JAIQCV010000007">
    <property type="protein sequence ID" value="KAH1083887.1"/>
    <property type="molecule type" value="Genomic_DNA"/>
</dbReference>
<name>A0A9D4A3W7_9ROSI</name>
<dbReference type="Proteomes" id="UP000828251">
    <property type="component" value="Unassembled WGS sequence"/>
</dbReference>
<evidence type="ECO:0000256" key="1">
    <source>
        <dbReference type="ARBA" id="ARBA00022737"/>
    </source>
</evidence>
<gene>
    <name evidence="3" type="ORF">J1N35_023648</name>
</gene>
<dbReference type="OrthoDB" id="1752253at2759"/>